<sequence length="188" mass="20440">MTTHYIDGESEAILAAGLSAAERIREQIAAIERAKASQPERLAKARADADGARSKCLADEPWSESWSAIPTTDFNGQLTGMMALPSIDGKELWGTRAAFDFLDAGADPDRIDEVLNRYFTALDGQTEHLFFVFSAALTTIAQYVVPMMLDDLEQHGSNYDARVLLADAARNAWATRLNAGKLSGGQDD</sequence>
<reference evidence="1 2" key="1">
    <citation type="submission" date="2015-03" db="EMBL/GenBank/DDBJ databases">
        <authorList>
            <person name="Urmite Genomes"/>
        </authorList>
    </citation>
    <scope>NUCLEOTIDE SEQUENCE [LARGE SCALE GENOMIC DNA]</scope>
    <source>
        <strain evidence="1 2">CSUR P1491</strain>
    </source>
</reference>
<dbReference type="AlphaFoldDB" id="A0A0E3WC38"/>
<evidence type="ECO:0000313" key="1">
    <source>
        <dbReference type="EMBL" id="CQD11925.1"/>
    </source>
</evidence>
<protein>
    <submittedName>
        <fullName evidence="1">Uncharacterized protein</fullName>
    </submittedName>
</protein>
<dbReference type="EMBL" id="CTEE01000001">
    <property type="protein sequence ID" value="CQD11925.1"/>
    <property type="molecule type" value="Genomic_DNA"/>
</dbReference>
<dbReference type="Proteomes" id="UP000199251">
    <property type="component" value="Unassembled WGS sequence"/>
</dbReference>
<accession>A0A0E3WC38</accession>
<proteinExistence type="predicted"/>
<name>A0A0E3WC38_MYCLN</name>
<dbReference type="RefSeq" id="WP_090601409.1">
    <property type="nucleotide sequence ID" value="NZ_CTEE01000001.1"/>
</dbReference>
<gene>
    <name evidence="1" type="ORF">BN1232_02249</name>
</gene>
<dbReference type="OrthoDB" id="4764706at2"/>
<organism evidence="1 2">
    <name type="scientific">Mycobacterium lentiflavum</name>
    <dbReference type="NCBI Taxonomy" id="141349"/>
    <lineage>
        <taxon>Bacteria</taxon>
        <taxon>Bacillati</taxon>
        <taxon>Actinomycetota</taxon>
        <taxon>Actinomycetes</taxon>
        <taxon>Mycobacteriales</taxon>
        <taxon>Mycobacteriaceae</taxon>
        <taxon>Mycobacterium</taxon>
        <taxon>Mycobacterium simiae complex</taxon>
    </lineage>
</organism>
<dbReference type="STRING" id="141349.BN1232_02249"/>
<evidence type="ECO:0000313" key="2">
    <source>
        <dbReference type="Proteomes" id="UP000199251"/>
    </source>
</evidence>